<organism evidence="2 3">
    <name type="scientific">Streptomyces laurentii</name>
    <dbReference type="NCBI Taxonomy" id="39478"/>
    <lineage>
        <taxon>Bacteria</taxon>
        <taxon>Bacillati</taxon>
        <taxon>Actinomycetota</taxon>
        <taxon>Actinomycetes</taxon>
        <taxon>Kitasatosporales</taxon>
        <taxon>Streptomycetaceae</taxon>
        <taxon>Streptomyces</taxon>
    </lineage>
</organism>
<dbReference type="Proteomes" id="UP000217676">
    <property type="component" value="Chromosome"/>
</dbReference>
<feature type="compositionally biased region" description="Basic and acidic residues" evidence="1">
    <location>
        <begin position="77"/>
        <end position="88"/>
    </location>
</feature>
<accession>A0A169PL78</accession>
<proteinExistence type="predicted"/>
<sequence>MAIRSQKELTVVAATAPGLHDAAPEHVAHTDSLTDVITAELRMAGAVVTSTERVDPAPEEGWTLRCAGPDETIGGDEPLRPPSESDHE</sequence>
<protein>
    <submittedName>
        <fullName evidence="2">Peptidoglycan-binding lysin domain-containing protein</fullName>
    </submittedName>
</protein>
<feature type="region of interest" description="Disordered" evidence="1">
    <location>
        <begin position="49"/>
        <end position="88"/>
    </location>
</feature>
<evidence type="ECO:0000313" key="2">
    <source>
        <dbReference type="EMBL" id="BAU88155.1"/>
    </source>
</evidence>
<reference evidence="2 3" key="1">
    <citation type="journal article" date="2016" name="Genome Announc.">
        <title>Complete Genome Sequence of Thiostrepton-Producing Streptomyces laurentii ATCC 31255.</title>
        <authorList>
            <person name="Doi K."/>
            <person name="Fujino Y."/>
            <person name="Nagayoshi Y."/>
            <person name="Ohshima T."/>
            <person name="Ogata S."/>
        </authorList>
    </citation>
    <scope>NUCLEOTIDE SEQUENCE [LARGE SCALE GENOMIC DNA]</scope>
    <source>
        <strain evidence="2 3">ATCC 31255</strain>
    </source>
</reference>
<dbReference type="AlphaFoldDB" id="A0A169PL78"/>
<keyword evidence="3" id="KW-1185">Reference proteome</keyword>
<dbReference type="KEGG" id="slau:SLA_7289"/>
<name>A0A169PL78_STRLU</name>
<dbReference type="RefSeq" id="WP_359873517.1">
    <property type="nucleotide sequence ID" value="NZ_JBEYHT010000005.1"/>
</dbReference>
<gene>
    <name evidence="2" type="ORF">SLA_7289</name>
</gene>
<evidence type="ECO:0000256" key="1">
    <source>
        <dbReference type="SAM" id="MobiDB-lite"/>
    </source>
</evidence>
<dbReference type="EMBL" id="AP017424">
    <property type="protein sequence ID" value="BAU88155.1"/>
    <property type="molecule type" value="Genomic_DNA"/>
</dbReference>
<evidence type="ECO:0000313" key="3">
    <source>
        <dbReference type="Proteomes" id="UP000217676"/>
    </source>
</evidence>